<protein>
    <submittedName>
        <fullName evidence="1">Uncharacterized protein</fullName>
    </submittedName>
</protein>
<dbReference type="KEGG" id="tdf:H9L22_14650"/>
<dbReference type="AlphaFoldDB" id="A0A7H0H4G0"/>
<reference evidence="1 2" key="1">
    <citation type="submission" date="2020-08" db="EMBL/GenBank/DDBJ databases">
        <title>Genome sequence of Tessaracoccus defluvii JCM 17540T.</title>
        <authorList>
            <person name="Hyun D.-W."/>
            <person name="Bae J.-W."/>
        </authorList>
    </citation>
    <scope>NUCLEOTIDE SEQUENCE [LARGE SCALE GENOMIC DNA]</scope>
    <source>
        <strain evidence="1 2">JCM 17540</strain>
    </source>
</reference>
<organism evidence="1 2">
    <name type="scientific">Tessaracoccus defluvii</name>
    <dbReference type="NCBI Taxonomy" id="1285901"/>
    <lineage>
        <taxon>Bacteria</taxon>
        <taxon>Bacillati</taxon>
        <taxon>Actinomycetota</taxon>
        <taxon>Actinomycetes</taxon>
        <taxon>Propionibacteriales</taxon>
        <taxon>Propionibacteriaceae</taxon>
        <taxon>Tessaracoccus</taxon>
    </lineage>
</organism>
<evidence type="ECO:0000313" key="1">
    <source>
        <dbReference type="EMBL" id="QNP55426.1"/>
    </source>
</evidence>
<keyword evidence="2" id="KW-1185">Reference proteome</keyword>
<gene>
    <name evidence="1" type="ORF">H9L22_14650</name>
</gene>
<proteinExistence type="predicted"/>
<sequence length="299" mass="32722">MTEIGVGGIYRTVAMDRNTPSALVLVTDVDSSTQSVTVTLLSPDIEFGSNTDLVLTGNEIGRAYDLLAESDIFGYAWFVQLDRRVGRVDTDVLQALNALRDEEAVDRPLAGPPVVERTDPRWSFKVHELKRLQTLTADCTRDLIDGDRVPEVDANALRVPATEAEKEAFEEFVVGAVEEAKRGAARIPGWLVEIAIDEGLRDAYRAAGLFNALRLLMKYADTACVPNAVPTGTTLGAYAELQVEYAASAGYSNIWLLGRSTDIRGPIEARPARTRTGRLIQVTHVSAIAHVTQYREVYA</sequence>
<name>A0A7H0H4G0_9ACTN</name>
<dbReference type="EMBL" id="CP060789">
    <property type="protein sequence ID" value="QNP55426.1"/>
    <property type="molecule type" value="Genomic_DNA"/>
</dbReference>
<dbReference type="Proteomes" id="UP000516117">
    <property type="component" value="Chromosome"/>
</dbReference>
<evidence type="ECO:0000313" key="2">
    <source>
        <dbReference type="Proteomes" id="UP000516117"/>
    </source>
</evidence>
<accession>A0A7H0H4G0</accession>
<dbReference type="RefSeq" id="WP_187720556.1">
    <property type="nucleotide sequence ID" value="NZ_BAABBL010000009.1"/>
</dbReference>